<accession>A0A291RUB4</accession>
<dbReference type="Proteomes" id="UP000221961">
    <property type="component" value="Chromosome"/>
</dbReference>
<dbReference type="Pfam" id="PF14011">
    <property type="entry name" value="ESX-1_EspG"/>
    <property type="match status" value="1"/>
</dbReference>
<evidence type="ECO:0000256" key="3">
    <source>
        <dbReference type="ARBA" id="ARBA00022490"/>
    </source>
</evidence>
<proteinExistence type="inferred from homology"/>
<evidence type="ECO:0000256" key="2">
    <source>
        <dbReference type="ARBA" id="ARBA00006411"/>
    </source>
</evidence>
<evidence type="ECO:0000256" key="4">
    <source>
        <dbReference type="ARBA" id="ARBA00023186"/>
    </source>
</evidence>
<gene>
    <name evidence="5" type="ORF">CRH09_38365</name>
</gene>
<evidence type="ECO:0000313" key="6">
    <source>
        <dbReference type="Proteomes" id="UP000221961"/>
    </source>
</evidence>
<comment type="similarity">
    <text evidence="2">Belongs to the EspG family.</text>
</comment>
<protein>
    <submittedName>
        <fullName evidence="5">Uncharacterized protein</fullName>
    </submittedName>
</protein>
<dbReference type="EMBL" id="CP023778">
    <property type="protein sequence ID" value="ATL71171.1"/>
    <property type="molecule type" value="Genomic_DNA"/>
</dbReference>
<name>A0A291RUB4_9NOCA</name>
<reference evidence="5 6" key="1">
    <citation type="submission" date="2017-10" db="EMBL/GenBank/DDBJ databases">
        <title>Comparative genomics between pathogenic Norcardia.</title>
        <authorList>
            <person name="Zeng L."/>
        </authorList>
    </citation>
    <scope>NUCLEOTIDE SEQUENCE [LARGE SCALE GENOMIC DNA]</scope>
    <source>
        <strain evidence="5 6">NC_YFY_NT001</strain>
    </source>
</reference>
<sequence length="95" mass="11227">MNRRDAARPWWERLQDNTPVVGIVRDDSSTVDRMRRLLAAPRTGHGHIEVRIGRHAARPSSPRYVSWFDVEGDGRYTYTRRYRDFRIDPCSTVRL</sequence>
<dbReference type="AlphaFoldDB" id="A0A291RUB4"/>
<comment type="subcellular location">
    <subcellularLocation>
        <location evidence="1">Cytoplasm</location>
    </subcellularLocation>
</comment>
<evidence type="ECO:0000256" key="1">
    <source>
        <dbReference type="ARBA" id="ARBA00004496"/>
    </source>
</evidence>
<dbReference type="KEGG" id="ntp:CRH09_38365"/>
<keyword evidence="4" id="KW-0143">Chaperone</keyword>
<keyword evidence="3" id="KW-0963">Cytoplasm</keyword>
<dbReference type="InterPro" id="IPR025734">
    <property type="entry name" value="EspG"/>
</dbReference>
<organism evidence="5 6">
    <name type="scientific">Nocardia terpenica</name>
    <dbReference type="NCBI Taxonomy" id="455432"/>
    <lineage>
        <taxon>Bacteria</taxon>
        <taxon>Bacillati</taxon>
        <taxon>Actinomycetota</taxon>
        <taxon>Actinomycetes</taxon>
        <taxon>Mycobacteriales</taxon>
        <taxon>Nocardiaceae</taxon>
        <taxon>Nocardia</taxon>
    </lineage>
</organism>
<evidence type="ECO:0000313" key="5">
    <source>
        <dbReference type="EMBL" id="ATL71171.1"/>
    </source>
</evidence>